<organism evidence="2 3">
    <name type="scientific">Streptomyces prasinosporus</name>
    <dbReference type="NCBI Taxonomy" id="68256"/>
    <lineage>
        <taxon>Bacteria</taxon>
        <taxon>Bacillati</taxon>
        <taxon>Actinomycetota</taxon>
        <taxon>Actinomycetes</taxon>
        <taxon>Kitasatosporales</taxon>
        <taxon>Streptomycetaceae</taxon>
        <taxon>Streptomyces</taxon>
        <taxon>Streptomyces albogriseolus group</taxon>
    </lineage>
</organism>
<dbReference type="Proteomes" id="UP001501455">
    <property type="component" value="Unassembled WGS sequence"/>
</dbReference>
<dbReference type="InterPro" id="IPR015035">
    <property type="entry name" value="DUF1918"/>
</dbReference>
<comment type="caution">
    <text evidence="2">The sequence shown here is derived from an EMBL/GenBank/DDBJ whole genome shotgun (WGS) entry which is preliminary data.</text>
</comment>
<name>A0ABP6U7L8_9ACTN</name>
<protein>
    <recommendedName>
        <fullName evidence="1">DUF1918 domain-containing protein</fullName>
    </recommendedName>
</protein>
<feature type="domain" description="DUF1918" evidence="1">
    <location>
        <begin position="25"/>
        <end position="81"/>
    </location>
</feature>
<evidence type="ECO:0000313" key="2">
    <source>
        <dbReference type="EMBL" id="GAA3503707.1"/>
    </source>
</evidence>
<dbReference type="EMBL" id="BAAAXF010000077">
    <property type="protein sequence ID" value="GAA3503707.1"/>
    <property type="molecule type" value="Genomic_DNA"/>
</dbReference>
<accession>A0ABP6U7L8</accession>
<evidence type="ECO:0000313" key="3">
    <source>
        <dbReference type="Proteomes" id="UP001501455"/>
    </source>
</evidence>
<gene>
    <name evidence="2" type="ORF">GCM10019016_108180</name>
</gene>
<proteinExistence type="predicted"/>
<evidence type="ECO:0000259" key="1">
    <source>
        <dbReference type="Pfam" id="PF08940"/>
    </source>
</evidence>
<sequence length="88" mass="9926">MPDGVLRHRLEATDRHSRTCEEAPMQATVGDQLVQHGRVVGQHDKVGEIVEVMGHEGNPPYRVRFEDGHEGVCSPGPDTEIRHRTHQR</sequence>
<keyword evidence="3" id="KW-1185">Reference proteome</keyword>
<reference evidence="3" key="1">
    <citation type="journal article" date="2019" name="Int. J. Syst. Evol. Microbiol.">
        <title>The Global Catalogue of Microorganisms (GCM) 10K type strain sequencing project: providing services to taxonomists for standard genome sequencing and annotation.</title>
        <authorList>
            <consortium name="The Broad Institute Genomics Platform"/>
            <consortium name="The Broad Institute Genome Sequencing Center for Infectious Disease"/>
            <person name="Wu L."/>
            <person name="Ma J."/>
        </authorList>
    </citation>
    <scope>NUCLEOTIDE SEQUENCE [LARGE SCALE GENOMIC DNA]</scope>
    <source>
        <strain evidence="3">JCM 4816</strain>
    </source>
</reference>
<dbReference type="Gene3D" id="2.30.30.440">
    <property type="entry name" value="Domain of unknown function DUF1918"/>
    <property type="match status" value="1"/>
</dbReference>
<dbReference type="Pfam" id="PF08940">
    <property type="entry name" value="DUF1918"/>
    <property type="match status" value="1"/>
</dbReference>
<dbReference type="SUPFAM" id="SSF50118">
    <property type="entry name" value="Cell growth inhibitor/plasmid maintenance toxic component"/>
    <property type="match status" value="1"/>
</dbReference>